<keyword evidence="5" id="KW-0479">Metal-binding</keyword>
<dbReference type="GO" id="GO:0005789">
    <property type="term" value="C:endoplasmic reticulum membrane"/>
    <property type="evidence" value="ECO:0007669"/>
    <property type="project" value="UniProtKB-SubCell"/>
</dbReference>
<evidence type="ECO:0000256" key="14">
    <source>
        <dbReference type="ARBA" id="ARBA00023163"/>
    </source>
</evidence>
<keyword evidence="13" id="KW-0472">Membrane</keyword>
<evidence type="ECO:0000256" key="3">
    <source>
        <dbReference type="ARBA" id="ARBA00022448"/>
    </source>
</evidence>
<dbReference type="InterPro" id="IPR001965">
    <property type="entry name" value="Znf_PHD"/>
</dbReference>
<dbReference type="InterPro" id="IPR059080">
    <property type="entry name" value="WHD_PTC1"/>
</dbReference>
<dbReference type="GO" id="GO:0008270">
    <property type="term" value="F:zinc ion binding"/>
    <property type="evidence" value="ECO:0007669"/>
    <property type="project" value="UniProtKB-KW"/>
</dbReference>
<sequence length="1548" mass="174397">MSIPILEACKKRKRRPQLYGFHSFGDPGCPIDPKGAFRDNIRVFLQQCAELDDNNVQGMPAWCTLLVHETRSFIVPLYTIEEDVKHSPRPYCDHCRCAGWSNHFVSKRKYHLIIPVDNEWNKPLADNVIDLQTHLLHGLIHCNGFGHLLCINGIEGGSKYLCGREIMDFWDRICKNLQTRKITVEDVSKKRSMDLRLLYGVAYGHSWFGRWGYRFCRGSFGVAEHNYGKAIEILTSLELDKIIQDFSNTDQYNEIKKIIRHCRDMSETQLVTIRDLLRFMLTVKCSRAPLQLNSDTAAVSSISRASSRITLRNKPFAKEKLQNYKRFSTAIANMDSRWPARRLEFAAEVIVDALKEKKAESFCHSGMTRQDLRDAARLHIGDTGLLDYVLKSMNNVIVGSHVVCRTVNPTTRILEYSIHELRHGVKVSEPEAENFPEPLPAPALVPGNDVYSDVVYLYKNVLLDYPGSHLVELATQAVLDSKHFVKEWPFIDEEEQLLTFVCRLMPILCDIGTELKELPSGEIVVVPLHATVGELKLAVECALRDTYCITEGFEVMEIEDLEELEDNEVLFGVVESGVELHVRGSGIDIENRLNYQGGADNWMVRCECGAQDDDGERMVACDICEVWQHTRCCGIEDTETVPPLFVCSRCCVSLVPQKAEPCCSFECSSALLMPTETYGLELGVGTKMCSVEYHSGNSLLLLMPVLTSRDNCNTDVQFFFTTKLSTVGELKLAVECALRDTYCITEGFEVMEIEDLEELEDNEVLFGVVESGVELHVRGSGIDIENRLNYQGGADNWMVRCECGAQDDDGERMVACDICEVWQHTRCCGIEDTETVPPLFVCSRCCVSLVPQKAEPCCSFECSSALLMPTETYGLELGVGTKMCSVEYHSGNSLLLLMPVLTSRDNCNTDVQFFFTTKDIVMGISKTEVKLKRLLAAAPQQKNQAKLVHYVATLREQLEQLAQERTSEGLPRVSKAVVNDFLEKIEAIASKLAAPLTHLLHGLIHCNGFGHLLCINGIEGGSKYLCGREIMDFWDRICKNLQTRKITVEDVSKKRSMDLRLLYGVAYGHSWFGRWGYRFCRGSFGVAEHNYGKAIEILTSLELDKIIQDFSNTDQYNEIKKIIRHCRDMSETQLVTIRDLLRFMLTVKCSRAPLQLNSDTAAVSSISRASSRITLRNKPFAKEKLQNYKRFSTAIANMDSRWPARRLEFAAEVIVDALKEKKAESFCHSGMTRQDLRDAARLHIGDTGLLDYVLKSMNNVIVGSHVVCRTVNPTTRILEYSIHELRHGVKVSEPEAENFPEPLPAPALVPGNDVYSDVVYLYKNVLLDYPGSHLVELATQAVLDSKHFVKEWPFIDEEEQLLTFVCRLMPSLCDIGTELKELPSGEIVVVPLHATVGELKLAVECALRDTYCITEGFEVMEIEDLEELEDNEVLFGVVESGVELHVRGSGIDIENRLNYQGGADNWMVRCECGAQDDDGERMVACDICEVWQHTRCCGIEDTETVPPLFVCSRCCVSLVPQKAEPCCSFECSSALLMPTETYGLELGY</sequence>
<evidence type="ECO:0000256" key="6">
    <source>
        <dbReference type="ARBA" id="ARBA00022771"/>
    </source>
</evidence>
<keyword evidence="3" id="KW-0813">Transport</keyword>
<evidence type="ECO:0000256" key="12">
    <source>
        <dbReference type="ARBA" id="ARBA00023015"/>
    </source>
</evidence>
<proteinExistence type="inferred from homology"/>
<dbReference type="PANTHER" id="PTHR46201">
    <property type="entry name" value="PHD FINGER PROTEIN MALE MEIOCYTE DEATH 1-RELATED"/>
    <property type="match status" value="1"/>
</dbReference>
<dbReference type="InterPro" id="IPR019150">
    <property type="entry name" value="Vesicle_transport_protein_Use1"/>
</dbReference>
<evidence type="ECO:0000256" key="9">
    <source>
        <dbReference type="ARBA" id="ARBA00022892"/>
    </source>
</evidence>
<dbReference type="Pfam" id="PF09753">
    <property type="entry name" value="Use1"/>
    <property type="match status" value="1"/>
</dbReference>
<evidence type="ECO:0000313" key="16">
    <source>
        <dbReference type="EMBL" id="KAK7856766.1"/>
    </source>
</evidence>
<keyword evidence="7" id="KW-0256">Endoplasmic reticulum</keyword>
<dbReference type="PROSITE" id="PS01359">
    <property type="entry name" value="ZF_PHD_1"/>
    <property type="match status" value="3"/>
</dbReference>
<accession>A0AAW0M0P4</accession>
<comment type="subcellular location">
    <subcellularLocation>
        <location evidence="1">Endoplasmic reticulum membrane</location>
        <topology evidence="1">Single-pass type IV membrane protein</topology>
    </subcellularLocation>
</comment>
<protein>
    <submittedName>
        <fullName evidence="16">Phd finger protein male meiocyte death 1</fullName>
    </submittedName>
</protein>
<evidence type="ECO:0000256" key="13">
    <source>
        <dbReference type="ARBA" id="ARBA00023136"/>
    </source>
</evidence>
<keyword evidence="10" id="KW-0653">Protein transport</keyword>
<evidence type="ECO:0000256" key="8">
    <source>
        <dbReference type="ARBA" id="ARBA00022833"/>
    </source>
</evidence>
<keyword evidence="6" id="KW-0863">Zinc-finger</keyword>
<reference evidence="16" key="1">
    <citation type="submission" date="2017-12" db="EMBL/GenBank/DDBJ databases">
        <authorList>
            <person name="Barbosa P."/>
            <person name="Usie A."/>
            <person name="Ramos A.M."/>
        </authorList>
    </citation>
    <scope>NUCLEOTIDE SEQUENCE</scope>
    <source>
        <strain evidence="16">HL8</strain>
        <tissue evidence="16">Leaves</tissue>
    </source>
</reference>
<evidence type="ECO:0000256" key="4">
    <source>
        <dbReference type="ARBA" id="ARBA00022692"/>
    </source>
</evidence>
<evidence type="ECO:0000256" key="7">
    <source>
        <dbReference type="ARBA" id="ARBA00022824"/>
    </source>
</evidence>
<dbReference type="Pfam" id="PF25874">
    <property type="entry name" value="WHD_plant_repro"/>
    <property type="match status" value="2"/>
</dbReference>
<organism evidence="16">
    <name type="scientific">Quercus suber</name>
    <name type="common">Cork oak</name>
    <dbReference type="NCBI Taxonomy" id="58331"/>
    <lineage>
        <taxon>Eukaryota</taxon>
        <taxon>Viridiplantae</taxon>
        <taxon>Streptophyta</taxon>
        <taxon>Embryophyta</taxon>
        <taxon>Tracheophyta</taxon>
        <taxon>Spermatophyta</taxon>
        <taxon>Magnoliopsida</taxon>
        <taxon>eudicotyledons</taxon>
        <taxon>Gunneridae</taxon>
        <taxon>Pentapetalae</taxon>
        <taxon>rosids</taxon>
        <taxon>fabids</taxon>
        <taxon>Fagales</taxon>
        <taxon>Fagaceae</taxon>
        <taxon>Quercus</taxon>
    </lineage>
</organism>
<feature type="domain" description="Zinc finger PHD-type" evidence="15">
    <location>
        <begin position="605"/>
        <end position="651"/>
    </location>
</feature>
<evidence type="ECO:0000256" key="10">
    <source>
        <dbReference type="ARBA" id="ARBA00022927"/>
    </source>
</evidence>
<dbReference type="GO" id="GO:0016192">
    <property type="term" value="P:vesicle-mediated transport"/>
    <property type="evidence" value="ECO:0007669"/>
    <property type="project" value="UniProtKB-KW"/>
</dbReference>
<dbReference type="Pfam" id="PF25565">
    <property type="entry name" value="Ubiquitin_At1g33420"/>
    <property type="match status" value="3"/>
</dbReference>
<dbReference type="SMART" id="SM00249">
    <property type="entry name" value="PHD"/>
    <property type="match status" value="3"/>
</dbReference>
<keyword evidence="4" id="KW-0812">Transmembrane</keyword>
<dbReference type="GO" id="GO:0015031">
    <property type="term" value="P:protein transport"/>
    <property type="evidence" value="ECO:0007669"/>
    <property type="project" value="UniProtKB-KW"/>
</dbReference>
<keyword evidence="12" id="KW-0805">Transcription regulation</keyword>
<evidence type="ECO:0000259" key="15">
    <source>
        <dbReference type="SMART" id="SM00249"/>
    </source>
</evidence>
<keyword evidence="8" id="KW-0862">Zinc</keyword>
<dbReference type="InterPro" id="IPR011011">
    <property type="entry name" value="Znf_FYVE_PHD"/>
</dbReference>
<feature type="domain" description="Zinc finger PHD-type" evidence="15">
    <location>
        <begin position="1469"/>
        <end position="1515"/>
    </location>
</feature>
<evidence type="ECO:0000256" key="1">
    <source>
        <dbReference type="ARBA" id="ARBA00004163"/>
    </source>
</evidence>
<dbReference type="SUPFAM" id="SSF57903">
    <property type="entry name" value="FYVE/PHD zinc finger"/>
    <property type="match status" value="3"/>
</dbReference>
<keyword evidence="9" id="KW-0931">ER-Golgi transport</keyword>
<comment type="similarity">
    <text evidence="2">Belongs to the USE1 family.</text>
</comment>
<dbReference type="Pfam" id="PF00628">
    <property type="entry name" value="PHD"/>
    <property type="match status" value="3"/>
</dbReference>
<dbReference type="EMBL" id="PKMF04000033">
    <property type="protein sequence ID" value="KAK7856766.1"/>
    <property type="molecule type" value="Genomic_DNA"/>
</dbReference>
<comment type="caution">
    <text evidence="16">The sequence shown here is derived from an EMBL/GenBank/DDBJ whole genome shotgun (WGS) entry which is preliminary data.</text>
</comment>
<feature type="domain" description="Zinc finger PHD-type" evidence="15">
    <location>
        <begin position="800"/>
        <end position="846"/>
    </location>
</feature>
<dbReference type="InterPro" id="IPR057765">
    <property type="entry name" value="MS1-like_ubiquitin"/>
</dbReference>
<keyword evidence="14" id="KW-0804">Transcription</keyword>
<reference evidence="16" key="2">
    <citation type="journal article" date="2018" name="Sci. Data">
        <title>The draft genome sequence of cork oak.</title>
        <authorList>
            <person name="Ramos A.M."/>
            <person name="Usie A."/>
            <person name="Barbosa P."/>
            <person name="Barros P.M."/>
            <person name="Capote T."/>
            <person name="Chaves I."/>
            <person name="Simoes F."/>
            <person name="Abreu I."/>
            <person name="Carrasquinho I."/>
            <person name="Faro C."/>
            <person name="Guimaraes J.B."/>
            <person name="Mendonca D."/>
            <person name="Nobrega F."/>
            <person name="Rodrigues L."/>
            <person name="Saibo N.J.M."/>
            <person name="Varela M.C."/>
            <person name="Egas C."/>
            <person name="Matos J."/>
            <person name="Miguel C.M."/>
            <person name="Oliveira M.M."/>
            <person name="Ricardo C.P."/>
            <person name="Goncalves S."/>
        </authorList>
    </citation>
    <scope>NUCLEOTIDE SEQUENCE [LARGE SCALE GENOMIC DNA]</scope>
    <source>
        <strain evidence="16">HL8</strain>
    </source>
</reference>
<evidence type="ECO:0000256" key="11">
    <source>
        <dbReference type="ARBA" id="ARBA00022989"/>
    </source>
</evidence>
<dbReference type="PANTHER" id="PTHR46201:SF9">
    <property type="entry name" value="PHD FINGER PROTEIN MALE MEIOCYTE DEATH 1"/>
    <property type="match status" value="1"/>
</dbReference>
<dbReference type="CDD" id="cd15556">
    <property type="entry name" value="PHD_MMD1_like"/>
    <property type="match status" value="3"/>
</dbReference>
<dbReference type="InterPro" id="IPR019786">
    <property type="entry name" value="Zinc_finger_PHD-type_CS"/>
</dbReference>
<dbReference type="InterPro" id="IPR019787">
    <property type="entry name" value="Znf_PHD-finger"/>
</dbReference>
<gene>
    <name evidence="16" type="primary">MMD1_1</name>
    <name evidence="16" type="ORF">CFP56_021547</name>
</gene>
<evidence type="ECO:0000256" key="2">
    <source>
        <dbReference type="ARBA" id="ARBA00007891"/>
    </source>
</evidence>
<evidence type="ECO:0000256" key="5">
    <source>
        <dbReference type="ARBA" id="ARBA00022723"/>
    </source>
</evidence>
<dbReference type="InterPro" id="IPR058054">
    <property type="entry name" value="Znf_MS1-like"/>
</dbReference>
<dbReference type="InterPro" id="IPR013083">
    <property type="entry name" value="Znf_RING/FYVE/PHD"/>
</dbReference>
<keyword evidence="11" id="KW-1133">Transmembrane helix</keyword>
<name>A0AAW0M0P4_QUESU</name>
<dbReference type="Gene3D" id="3.30.40.10">
    <property type="entry name" value="Zinc/RING finger domain, C3HC4 (zinc finger)"/>
    <property type="match status" value="3"/>
</dbReference>
<reference evidence="16" key="3">
    <citation type="submission" date="2023-07" db="EMBL/GenBank/DDBJ databases">
        <title>An improved reference 1 genome and first organelle genomes of Quercus suber.</title>
        <authorList>
            <consortium name="Genosuber Consortium"/>
            <person name="Usie A."/>
            <person name="Serra O."/>
            <person name="Barros P."/>
        </authorList>
    </citation>
    <scope>NUCLEOTIDE SEQUENCE</scope>
    <source>
        <strain evidence="16">HL8</strain>
        <tissue evidence="16">Leaves</tissue>
    </source>
</reference>